<dbReference type="InterPro" id="IPR002202">
    <property type="entry name" value="HMG_CoA_Rdtase"/>
</dbReference>
<keyword evidence="13" id="KW-1185">Reference proteome</keyword>
<feature type="compositionally biased region" description="Low complexity" evidence="10">
    <location>
        <begin position="1159"/>
        <end position="1168"/>
    </location>
</feature>
<evidence type="ECO:0000256" key="5">
    <source>
        <dbReference type="ARBA" id="ARBA00022857"/>
    </source>
</evidence>
<keyword evidence="4 9" id="KW-0256">Endoplasmic reticulum</keyword>
<proteinExistence type="inferred from homology"/>
<feature type="transmembrane region" description="Helical" evidence="9">
    <location>
        <begin position="424"/>
        <end position="446"/>
    </location>
</feature>
<dbReference type="Proteomes" id="UP001390339">
    <property type="component" value="Unassembled WGS sequence"/>
</dbReference>
<reference evidence="12 13" key="1">
    <citation type="journal article" date="2024" name="IMA Fungus">
        <title>Apiospora arundinis, a panoply of carbohydrate-active enzymes and secondary metabolites.</title>
        <authorList>
            <person name="Sorensen T."/>
            <person name="Petersen C."/>
            <person name="Muurmann A.T."/>
            <person name="Christiansen J.V."/>
            <person name="Brundto M.L."/>
            <person name="Overgaard C.K."/>
            <person name="Boysen A.T."/>
            <person name="Wollenberg R.D."/>
            <person name="Larsen T.O."/>
            <person name="Sorensen J.L."/>
            <person name="Nielsen K.L."/>
            <person name="Sondergaard T.E."/>
        </authorList>
    </citation>
    <scope>NUCLEOTIDE SEQUENCE [LARGE SCALE GENOMIC DNA]</scope>
    <source>
        <strain evidence="12 13">AAU 773</strain>
    </source>
</reference>
<keyword evidence="5 9" id="KW-0521">NADP</keyword>
<feature type="compositionally biased region" description="Polar residues" evidence="10">
    <location>
        <begin position="683"/>
        <end position="695"/>
    </location>
</feature>
<evidence type="ECO:0000256" key="2">
    <source>
        <dbReference type="ARBA" id="ARBA00007661"/>
    </source>
</evidence>
<dbReference type="PROSITE" id="PS50156">
    <property type="entry name" value="SSD"/>
    <property type="match status" value="1"/>
</dbReference>
<dbReference type="EMBL" id="JAPCWZ010000007">
    <property type="protein sequence ID" value="KAK8856337.1"/>
    <property type="molecule type" value="Genomic_DNA"/>
</dbReference>
<keyword evidence="3 9" id="KW-0812">Transmembrane</keyword>
<gene>
    <name evidence="12" type="ORF">PGQ11_012249</name>
</gene>
<sequence>MDVGRLDISRNAFARDASFEMNALSLLPARFRGQQPDGKPQPPSKINKKVTPVLQYFSKIACVHPIYTICAVALIASTTYVGIVKDSLYEATSSTRKADWSSLVEGSRNLVAGPETSWKWQNLDSVNQVPTDADHLALVTLVFPESSEEGPQTAPQPHIVPLPSNLSIAHLPSTSNSLTAYSQDSALAFSIKYSEAPEFIAAAQEIPNDGPEQESRTNEKGNNEQKMWIMKVARGNSARSLTRWVHNAWTEFLDLLKNAETLDIIIMVLGYISMHLTFVSLFLSMRKMGSNVWLATSVLFSSLFAFLFGLNVTWKLGVPVSVVLLSEGLPFLVVIVGFEKNIVLTRAVLSHALEHRRPEEANGKSDKSSRKSPALPEGVIQYAVQSAIKEKGFEIVRDYVIEILILVAGAASGVQGGLQQFCFLAAWILFFDGILLFTFYTAILCIKLEINRIKRHVAMRRALEDDGLSRRVAENVAKSNDYPGGDSKSEAPIFGQNMKSSAIPKFKFYMVVGFFAVNLINICSIPFRTPGYMSWTGGLGGVVTTPPVDPFKVASNGLDEMLYTARGHGRTTVVTVLTPIKYELEFPSVHYGVPTSSEDTSDGQDKYAPLEEYGMGGRMVGGILTSLEDPVLSKWIVIALALSITLNGYLFNVARWGIKDPNVADHPIDPKELDEAERFNASQSTTLPAVGNQTPRVPDSKPLTPASTDDEADALSMKRAKPEPLRVSHSQVELAQMLTEKRIFDMTDDEIIDLSLKGKIPGYALERSLKDCTRAVKIRRAVISRTPATADITSYLADSKLPYEHYDWNQVLGACCENVIGYMPIPVGVAGPLVIDGKSYFIPMATTEGVLVASTSRGCKAINAGGGAVTVLTGDGMTRGPCVSFETLERTGAAKIWLDSDAGQTMMKKAFNSTSRFARLQTMTTAIAGTNLYIRFKTTTGDAMGMNMISKGVEHSLKVMATEGGFDDMRIVSVSGNYCIDKKAAAINWIEGRGKSIVAEAIIPAKVVKEVLKSDVDTLVDLNISKNLIGSAMAASVGGFNAHAANIVAAVFLATGQDPAQVVESANCITIMKNLHGSLQISVSMPSIEVGTLGGGTILSPQGAMLDMFGIRGSHPTTPGENARRLARIIGAAVLAGELSLCSALAAGHLVSAHMAHNRSAPATRSSTPAPPGTPAGLTMTSGPLSAAATERAKR</sequence>
<dbReference type="InterPro" id="IPR009029">
    <property type="entry name" value="HMG_CoA_Rdtase_sub-bd_dom_sf"/>
</dbReference>
<dbReference type="PANTHER" id="PTHR10572">
    <property type="entry name" value="3-HYDROXY-3-METHYLGLUTARYL-COENZYME A REDUCTASE"/>
    <property type="match status" value="1"/>
</dbReference>
<feature type="transmembrane region" description="Helical" evidence="9">
    <location>
        <begin position="264"/>
        <end position="285"/>
    </location>
</feature>
<dbReference type="Gene3D" id="1.10.3270.10">
    <property type="entry name" value="HMGR, N-terminal domain"/>
    <property type="match status" value="1"/>
</dbReference>
<dbReference type="InterPro" id="IPR000731">
    <property type="entry name" value="SSD"/>
</dbReference>
<keyword evidence="6 9" id="KW-1133">Transmembrane helix</keyword>
<feature type="domain" description="SSD" evidence="11">
    <location>
        <begin position="263"/>
        <end position="446"/>
    </location>
</feature>
<evidence type="ECO:0000256" key="3">
    <source>
        <dbReference type="ARBA" id="ARBA00022692"/>
    </source>
</evidence>
<comment type="pathway">
    <text evidence="9">Metabolic intermediate biosynthesis; (R)-mevalonate biosynthesis; (R)-mevalonate from acetyl-CoA: step 3/3.</text>
</comment>
<dbReference type="NCBIfam" id="TIGR00533">
    <property type="entry name" value="HMG_CoA_R_NADP"/>
    <property type="match status" value="1"/>
</dbReference>
<dbReference type="PRINTS" id="PR00071">
    <property type="entry name" value="HMGCOARDTASE"/>
</dbReference>
<protein>
    <recommendedName>
        <fullName evidence="9">3-hydroxy-3-methylglutaryl coenzyme A reductase</fullName>
        <shortName evidence="9">HMG-CoA reductase</shortName>
        <ecNumber evidence="9">1.1.1.34</ecNumber>
    </recommendedName>
</protein>
<comment type="caution">
    <text evidence="12">The sequence shown here is derived from an EMBL/GenBank/DDBJ whole genome shotgun (WGS) entry which is preliminary data.</text>
</comment>
<evidence type="ECO:0000256" key="9">
    <source>
        <dbReference type="RuleBase" id="RU361219"/>
    </source>
</evidence>
<dbReference type="Pfam" id="PF00368">
    <property type="entry name" value="HMG-CoA_red"/>
    <property type="match status" value="1"/>
</dbReference>
<feature type="transmembrane region" description="Helical" evidence="9">
    <location>
        <begin position="399"/>
        <end position="418"/>
    </location>
</feature>
<dbReference type="Pfam" id="PF12349">
    <property type="entry name" value="Sterol-sensing"/>
    <property type="match status" value="1"/>
</dbReference>
<feature type="region of interest" description="Disordered" evidence="10">
    <location>
        <begin position="1158"/>
        <end position="1195"/>
    </location>
</feature>
<dbReference type="EC" id="1.1.1.34" evidence="9"/>
<feature type="region of interest" description="Disordered" evidence="10">
    <location>
        <begin position="683"/>
        <end position="715"/>
    </location>
</feature>
<dbReference type="SUPFAM" id="SSF56542">
    <property type="entry name" value="Substrate-binding domain of HMG-CoA reductase"/>
    <property type="match status" value="1"/>
</dbReference>
<dbReference type="PANTHER" id="PTHR10572:SF24">
    <property type="entry name" value="3-HYDROXY-3-METHYLGLUTARYL-COENZYME A REDUCTASE"/>
    <property type="match status" value="1"/>
</dbReference>
<dbReference type="InterPro" id="IPR023076">
    <property type="entry name" value="HMG_CoA_Rdtase_CS"/>
</dbReference>
<evidence type="ECO:0000313" key="12">
    <source>
        <dbReference type="EMBL" id="KAK8856337.1"/>
    </source>
</evidence>
<comment type="similarity">
    <text evidence="2 9">Belongs to the HMG-CoA reductase family.</text>
</comment>
<dbReference type="InterPro" id="IPR025583">
    <property type="entry name" value="HMG-CoA_N_dom"/>
</dbReference>
<dbReference type="InterPro" id="IPR023282">
    <property type="entry name" value="HMG_CoA_Rdtase_N"/>
</dbReference>
<dbReference type="InterPro" id="IPR004554">
    <property type="entry name" value="HMG_CoA_Rdtase_eu_arc"/>
</dbReference>
<comment type="subcellular location">
    <subcellularLocation>
        <location evidence="1 9">Endoplasmic reticulum membrane</location>
        <topology evidence="1 9">Multi-pass membrane protein</topology>
    </subcellularLocation>
</comment>
<evidence type="ECO:0000256" key="1">
    <source>
        <dbReference type="ARBA" id="ARBA00004477"/>
    </source>
</evidence>
<feature type="transmembrane region" description="Helical" evidence="9">
    <location>
        <begin position="316"/>
        <end position="338"/>
    </location>
</feature>
<dbReference type="Pfam" id="PF13323">
    <property type="entry name" value="HPIH"/>
    <property type="match status" value="1"/>
</dbReference>
<comment type="catalytic activity">
    <reaction evidence="9">
        <text>(R)-mevalonate + 2 NADP(+) + CoA = (3S)-3-hydroxy-3-methylglutaryl-CoA + 2 NADPH + 2 H(+)</text>
        <dbReference type="Rhea" id="RHEA:15989"/>
        <dbReference type="ChEBI" id="CHEBI:15378"/>
        <dbReference type="ChEBI" id="CHEBI:36464"/>
        <dbReference type="ChEBI" id="CHEBI:43074"/>
        <dbReference type="ChEBI" id="CHEBI:57287"/>
        <dbReference type="ChEBI" id="CHEBI:57783"/>
        <dbReference type="ChEBI" id="CHEBI:58349"/>
        <dbReference type="EC" id="1.1.1.34"/>
    </reaction>
</comment>
<evidence type="ECO:0000256" key="10">
    <source>
        <dbReference type="SAM" id="MobiDB-lite"/>
    </source>
</evidence>
<keyword evidence="7 9" id="KW-0560">Oxidoreductase</keyword>
<name>A0ABR2I2S4_9PEZI</name>
<dbReference type="SUPFAM" id="SSF55035">
    <property type="entry name" value="NAD-binding domain of HMG-CoA reductase"/>
    <property type="match status" value="1"/>
</dbReference>
<dbReference type="InterPro" id="IPR023074">
    <property type="entry name" value="HMG_CoA_Rdtase_cat_sf"/>
</dbReference>
<dbReference type="PROSITE" id="PS50065">
    <property type="entry name" value="HMG_COA_REDUCTASE_4"/>
    <property type="match status" value="1"/>
</dbReference>
<accession>A0ABR2I2S4</accession>
<dbReference type="InterPro" id="IPR053958">
    <property type="entry name" value="HMGCR/SNAP/NPC1-like_SSD"/>
</dbReference>
<evidence type="ECO:0000256" key="8">
    <source>
        <dbReference type="ARBA" id="ARBA00023136"/>
    </source>
</evidence>
<organism evidence="12 13">
    <name type="scientific">Apiospora arundinis</name>
    <dbReference type="NCBI Taxonomy" id="335852"/>
    <lineage>
        <taxon>Eukaryota</taxon>
        <taxon>Fungi</taxon>
        <taxon>Dikarya</taxon>
        <taxon>Ascomycota</taxon>
        <taxon>Pezizomycotina</taxon>
        <taxon>Sordariomycetes</taxon>
        <taxon>Xylariomycetidae</taxon>
        <taxon>Amphisphaeriales</taxon>
        <taxon>Apiosporaceae</taxon>
        <taxon>Apiospora</taxon>
    </lineage>
</organism>
<dbReference type="InterPro" id="IPR009023">
    <property type="entry name" value="HMG_CoA_Rdtase_NAD(P)-bd_sf"/>
</dbReference>
<dbReference type="Gene3D" id="3.30.70.420">
    <property type="entry name" value="Hydroxymethylglutaryl-CoA reductase, class I/II, NAD/NADP-binding domain"/>
    <property type="match status" value="1"/>
</dbReference>
<dbReference type="PROSITE" id="PS00318">
    <property type="entry name" value="HMG_COA_REDUCTASE_2"/>
    <property type="match status" value="1"/>
</dbReference>
<dbReference type="PROSITE" id="PS00066">
    <property type="entry name" value="HMG_COA_REDUCTASE_1"/>
    <property type="match status" value="1"/>
</dbReference>
<keyword evidence="8 9" id="KW-0472">Membrane</keyword>
<evidence type="ECO:0000256" key="4">
    <source>
        <dbReference type="ARBA" id="ARBA00022824"/>
    </source>
</evidence>
<evidence type="ECO:0000256" key="7">
    <source>
        <dbReference type="ARBA" id="ARBA00023002"/>
    </source>
</evidence>
<evidence type="ECO:0000259" key="11">
    <source>
        <dbReference type="PROSITE" id="PS50156"/>
    </source>
</evidence>
<evidence type="ECO:0000256" key="6">
    <source>
        <dbReference type="ARBA" id="ARBA00022989"/>
    </source>
</evidence>
<dbReference type="Gene3D" id="3.90.770.10">
    <property type="entry name" value="3-hydroxy-3-methylglutaryl-coenzyme A Reductase, Chain A, domain 2"/>
    <property type="match status" value="1"/>
</dbReference>
<feature type="transmembrane region" description="Helical" evidence="9">
    <location>
        <begin position="292"/>
        <end position="310"/>
    </location>
</feature>
<dbReference type="CDD" id="cd00643">
    <property type="entry name" value="HMG-CoA_reductase_classI"/>
    <property type="match status" value="1"/>
</dbReference>
<evidence type="ECO:0000313" key="13">
    <source>
        <dbReference type="Proteomes" id="UP001390339"/>
    </source>
</evidence>
<feature type="transmembrane region" description="Helical" evidence="9">
    <location>
        <begin position="508"/>
        <end position="527"/>
    </location>
</feature>